<name>A0A396GT22_MEDTR</name>
<protein>
    <submittedName>
        <fullName evidence="1">Uncharacterized protein</fullName>
    </submittedName>
</protein>
<gene>
    <name evidence="1" type="ORF">MtrunA17_Chr7g0217751</name>
</gene>
<dbReference type="AlphaFoldDB" id="A0A396GT22"/>
<dbReference type="Gramene" id="rna38386">
    <property type="protein sequence ID" value="RHN44286.1"/>
    <property type="gene ID" value="gene38386"/>
</dbReference>
<reference evidence="1" key="1">
    <citation type="journal article" date="2018" name="Nat. Plants">
        <title>Whole-genome landscape of Medicago truncatula symbiotic genes.</title>
        <authorList>
            <person name="Pecrix Y."/>
            <person name="Gamas P."/>
            <person name="Carrere S."/>
        </authorList>
    </citation>
    <scope>NUCLEOTIDE SEQUENCE</scope>
    <source>
        <tissue evidence="1">Leaves</tissue>
    </source>
</reference>
<sequence length="72" mass="8703">MDYKTINRIHFPNVYLPFEYLLGSITPKFDFPSIFNHLFILVLQIQYPRTLKTEGSRYWKLYYITCGLYTSL</sequence>
<accession>A0A396GT22</accession>
<organism evidence="1">
    <name type="scientific">Medicago truncatula</name>
    <name type="common">Barrel medic</name>
    <name type="synonym">Medicago tribuloides</name>
    <dbReference type="NCBI Taxonomy" id="3880"/>
    <lineage>
        <taxon>Eukaryota</taxon>
        <taxon>Viridiplantae</taxon>
        <taxon>Streptophyta</taxon>
        <taxon>Embryophyta</taxon>
        <taxon>Tracheophyta</taxon>
        <taxon>Spermatophyta</taxon>
        <taxon>Magnoliopsida</taxon>
        <taxon>eudicotyledons</taxon>
        <taxon>Gunneridae</taxon>
        <taxon>Pentapetalae</taxon>
        <taxon>rosids</taxon>
        <taxon>fabids</taxon>
        <taxon>Fabales</taxon>
        <taxon>Fabaceae</taxon>
        <taxon>Papilionoideae</taxon>
        <taxon>50 kb inversion clade</taxon>
        <taxon>NPAAA clade</taxon>
        <taxon>Hologalegina</taxon>
        <taxon>IRL clade</taxon>
        <taxon>Trifolieae</taxon>
        <taxon>Medicago</taxon>
    </lineage>
</organism>
<dbReference type="Proteomes" id="UP000265566">
    <property type="component" value="Chromosome 7"/>
</dbReference>
<proteinExistence type="predicted"/>
<dbReference type="EMBL" id="PSQE01000007">
    <property type="protein sequence ID" value="RHN44286.1"/>
    <property type="molecule type" value="Genomic_DNA"/>
</dbReference>
<evidence type="ECO:0000313" key="1">
    <source>
        <dbReference type="EMBL" id="RHN44286.1"/>
    </source>
</evidence>
<comment type="caution">
    <text evidence="1">The sequence shown here is derived from an EMBL/GenBank/DDBJ whole genome shotgun (WGS) entry which is preliminary data.</text>
</comment>